<dbReference type="AlphaFoldDB" id="A0A9N9GR56"/>
<sequence>MSYGDIYSYYPEKLYNSVGHERRESEIKQIIQSILKERLEKAIYDKDQAPGWAHEIAEGIKAKLL</sequence>
<proteinExistence type="predicted"/>
<reference evidence="1" key="1">
    <citation type="submission" date="2021-06" db="EMBL/GenBank/DDBJ databases">
        <authorList>
            <person name="Kallberg Y."/>
            <person name="Tangrot J."/>
            <person name="Rosling A."/>
        </authorList>
    </citation>
    <scope>NUCLEOTIDE SEQUENCE</scope>
    <source>
        <strain evidence="1">IN212</strain>
    </source>
</reference>
<comment type="caution">
    <text evidence="1">The sequence shown here is derived from an EMBL/GenBank/DDBJ whole genome shotgun (WGS) entry which is preliminary data.</text>
</comment>
<dbReference type="Proteomes" id="UP000789396">
    <property type="component" value="Unassembled WGS sequence"/>
</dbReference>
<name>A0A9N9GR56_9GLOM</name>
<gene>
    <name evidence="1" type="ORF">RFULGI_LOCUS7460</name>
</gene>
<dbReference type="InterPro" id="IPR038586">
    <property type="entry name" value="Tctex-1-like_sf"/>
</dbReference>
<accession>A0A9N9GR56</accession>
<evidence type="ECO:0000313" key="2">
    <source>
        <dbReference type="Proteomes" id="UP000789396"/>
    </source>
</evidence>
<dbReference type="Gene3D" id="3.30.1140.40">
    <property type="entry name" value="Tctex-1"/>
    <property type="match status" value="1"/>
</dbReference>
<dbReference type="OrthoDB" id="10260741at2759"/>
<keyword evidence="2" id="KW-1185">Reference proteome</keyword>
<feature type="non-terminal residue" evidence="1">
    <location>
        <position position="65"/>
    </location>
</feature>
<dbReference type="EMBL" id="CAJVPZ010010844">
    <property type="protein sequence ID" value="CAG8623931.1"/>
    <property type="molecule type" value="Genomic_DNA"/>
</dbReference>
<dbReference type="Pfam" id="PF03645">
    <property type="entry name" value="Tctex-1"/>
    <property type="match status" value="1"/>
</dbReference>
<protein>
    <submittedName>
        <fullName evidence="1">7660_t:CDS:1</fullName>
    </submittedName>
</protein>
<feature type="non-terminal residue" evidence="1">
    <location>
        <position position="1"/>
    </location>
</feature>
<evidence type="ECO:0000313" key="1">
    <source>
        <dbReference type="EMBL" id="CAG8623931.1"/>
    </source>
</evidence>
<organism evidence="1 2">
    <name type="scientific">Racocetra fulgida</name>
    <dbReference type="NCBI Taxonomy" id="60492"/>
    <lineage>
        <taxon>Eukaryota</taxon>
        <taxon>Fungi</taxon>
        <taxon>Fungi incertae sedis</taxon>
        <taxon>Mucoromycota</taxon>
        <taxon>Glomeromycotina</taxon>
        <taxon>Glomeromycetes</taxon>
        <taxon>Diversisporales</taxon>
        <taxon>Gigasporaceae</taxon>
        <taxon>Racocetra</taxon>
    </lineage>
</organism>
<dbReference type="InterPro" id="IPR005334">
    <property type="entry name" value="Tctex-1-like"/>
</dbReference>